<dbReference type="InterPro" id="IPR003329">
    <property type="entry name" value="Cytidylyl_trans"/>
</dbReference>
<dbReference type="InterPro" id="IPR020039">
    <property type="entry name" value="PseF"/>
</dbReference>
<dbReference type="RefSeq" id="WP_280163283.1">
    <property type="nucleotide sequence ID" value="NZ_CP093428.1"/>
</dbReference>
<proteinExistence type="predicted"/>
<keyword evidence="1" id="KW-0808">Transferase</keyword>
<sequence length="231" mass="25609">MSSVAIIPARGGSKRIPRKNLKPFDGVPMIVRSIRTALESQLFDQVVVSTDDEEIAEVARAHGAQVPFLRPASLADDFTGTAAVIVHALNQLPAFDYACCIYATAPLLQVRFLRQGLELLEQHPEKSFAFSVTDFGFPVQRALTLDEQGALTSLYPEFRNTRSQDLAAAFQDAGQFYWGRSEAWLRGDVLFSPVSLPVILPRHLVQDIDTLEDWTRAEYLYAALKAGGELQ</sequence>
<keyword evidence="2" id="KW-1185">Reference proteome</keyword>
<dbReference type="CDD" id="cd02513">
    <property type="entry name" value="CMP-NeuAc_Synthase"/>
    <property type="match status" value="1"/>
</dbReference>
<dbReference type="Gene3D" id="3.90.550.10">
    <property type="entry name" value="Spore Coat Polysaccharide Biosynthesis Protein SpsA, Chain A"/>
    <property type="match status" value="1"/>
</dbReference>
<evidence type="ECO:0000313" key="2">
    <source>
        <dbReference type="Proteomes" id="UP001243713"/>
    </source>
</evidence>
<accession>A0ABY8MZZ1</accession>
<gene>
    <name evidence="1" type="primary">pseF</name>
    <name evidence="1" type="ORF">MOQ58_08040</name>
</gene>
<reference evidence="1 2" key="1">
    <citation type="submission" date="2022-03" db="EMBL/GenBank/DDBJ databases">
        <title>Plant growth promoting endophytes with ACC deaminase activity.</title>
        <authorList>
            <person name="Charles T."/>
            <person name="Van Dyk A."/>
            <person name="Cheng J."/>
            <person name="Heil J."/>
        </authorList>
    </citation>
    <scope>NUCLEOTIDE SEQUENCE [LARGE SCALE GENOMIC DNA]</scope>
    <source>
        <strain evidence="1 2">8R6</strain>
    </source>
</reference>
<dbReference type="GO" id="GO:0016779">
    <property type="term" value="F:nucleotidyltransferase activity"/>
    <property type="evidence" value="ECO:0007669"/>
    <property type="project" value="UniProtKB-KW"/>
</dbReference>
<dbReference type="InterPro" id="IPR050793">
    <property type="entry name" value="CMP-NeuNAc_synthase"/>
</dbReference>
<dbReference type="Pfam" id="PF02348">
    <property type="entry name" value="CTP_transf_3"/>
    <property type="match status" value="1"/>
</dbReference>
<evidence type="ECO:0000313" key="1">
    <source>
        <dbReference type="EMBL" id="WGK92131.1"/>
    </source>
</evidence>
<dbReference type="PANTHER" id="PTHR21485:SF6">
    <property type="entry name" value="N-ACYLNEURAMINATE CYTIDYLYLTRANSFERASE-RELATED"/>
    <property type="match status" value="1"/>
</dbReference>
<dbReference type="SUPFAM" id="SSF53448">
    <property type="entry name" value="Nucleotide-diphospho-sugar transferases"/>
    <property type="match status" value="1"/>
</dbReference>
<protein>
    <submittedName>
        <fullName evidence="1">Pseudaminic acid cytidylyltransferase</fullName>
        <ecNumber evidence="1">2.7.7.81</ecNumber>
    </submittedName>
</protein>
<keyword evidence="1" id="KW-0548">Nucleotidyltransferase</keyword>
<organism evidence="1 2">
    <name type="scientific">Pseudomonas migulae</name>
    <dbReference type="NCBI Taxonomy" id="78543"/>
    <lineage>
        <taxon>Bacteria</taxon>
        <taxon>Pseudomonadati</taxon>
        <taxon>Pseudomonadota</taxon>
        <taxon>Gammaproteobacteria</taxon>
        <taxon>Pseudomonadales</taxon>
        <taxon>Pseudomonadaceae</taxon>
        <taxon>Pseudomonas</taxon>
    </lineage>
</organism>
<name>A0ABY8MZZ1_9PSED</name>
<dbReference type="PANTHER" id="PTHR21485">
    <property type="entry name" value="HAD SUPERFAMILY MEMBERS CMAS AND KDSC"/>
    <property type="match status" value="1"/>
</dbReference>
<dbReference type="Proteomes" id="UP001243713">
    <property type="component" value="Chromosome"/>
</dbReference>
<dbReference type="EC" id="2.7.7.81" evidence="1"/>
<dbReference type="EMBL" id="CP093428">
    <property type="protein sequence ID" value="WGK92131.1"/>
    <property type="molecule type" value="Genomic_DNA"/>
</dbReference>
<dbReference type="InterPro" id="IPR029044">
    <property type="entry name" value="Nucleotide-diphossugar_trans"/>
</dbReference>
<dbReference type="NCBIfam" id="TIGR03584">
    <property type="entry name" value="PseF"/>
    <property type="match status" value="1"/>
</dbReference>